<dbReference type="Proteomes" id="UP000499080">
    <property type="component" value="Unassembled WGS sequence"/>
</dbReference>
<dbReference type="EMBL" id="BGPR01010182">
    <property type="protein sequence ID" value="GBN44695.1"/>
    <property type="molecule type" value="Genomic_DNA"/>
</dbReference>
<organism evidence="2 3">
    <name type="scientific">Araneus ventricosus</name>
    <name type="common">Orbweaver spider</name>
    <name type="synonym">Epeira ventricosa</name>
    <dbReference type="NCBI Taxonomy" id="182803"/>
    <lineage>
        <taxon>Eukaryota</taxon>
        <taxon>Metazoa</taxon>
        <taxon>Ecdysozoa</taxon>
        <taxon>Arthropoda</taxon>
        <taxon>Chelicerata</taxon>
        <taxon>Arachnida</taxon>
        <taxon>Araneae</taxon>
        <taxon>Araneomorphae</taxon>
        <taxon>Entelegynae</taxon>
        <taxon>Araneoidea</taxon>
        <taxon>Araneidae</taxon>
        <taxon>Araneus</taxon>
    </lineage>
</organism>
<evidence type="ECO:0000313" key="2">
    <source>
        <dbReference type="EMBL" id="GBN44695.1"/>
    </source>
</evidence>
<dbReference type="AlphaFoldDB" id="A0A4Y2NYH0"/>
<proteinExistence type="predicted"/>
<accession>A0A4Y2NYH0</accession>
<gene>
    <name evidence="2" type="ORF">AVEN_44804_1</name>
</gene>
<evidence type="ECO:0000313" key="3">
    <source>
        <dbReference type="Proteomes" id="UP000499080"/>
    </source>
</evidence>
<evidence type="ECO:0000256" key="1">
    <source>
        <dbReference type="SAM" id="MobiDB-lite"/>
    </source>
</evidence>
<sequence>MPVTKIVLWVYGVKCPTRRIMENEGHQPPSSHCRRNSKVVPVDQHCPLRSTVGLRVERRHHLQSVCLQDVVLVDQPDFKRVCSLVGPQHPPDSPDLAPSDFHLTMR</sequence>
<reference evidence="2 3" key="1">
    <citation type="journal article" date="2019" name="Sci. Rep.">
        <title>Orb-weaving spider Araneus ventricosus genome elucidates the spidroin gene catalogue.</title>
        <authorList>
            <person name="Kono N."/>
            <person name="Nakamura H."/>
            <person name="Ohtoshi R."/>
            <person name="Moran D.A.P."/>
            <person name="Shinohara A."/>
            <person name="Yoshida Y."/>
            <person name="Fujiwara M."/>
            <person name="Mori M."/>
            <person name="Tomita M."/>
            <person name="Arakawa K."/>
        </authorList>
    </citation>
    <scope>NUCLEOTIDE SEQUENCE [LARGE SCALE GENOMIC DNA]</scope>
</reference>
<comment type="caution">
    <text evidence="2">The sequence shown here is derived from an EMBL/GenBank/DDBJ whole genome shotgun (WGS) entry which is preliminary data.</text>
</comment>
<name>A0A4Y2NYH0_ARAVE</name>
<protein>
    <submittedName>
        <fullName evidence="2">Uncharacterized protein</fullName>
    </submittedName>
</protein>
<keyword evidence="3" id="KW-1185">Reference proteome</keyword>
<feature type="region of interest" description="Disordered" evidence="1">
    <location>
        <begin position="85"/>
        <end position="106"/>
    </location>
</feature>